<evidence type="ECO:0000256" key="1">
    <source>
        <dbReference type="SAM" id="Phobius"/>
    </source>
</evidence>
<accession>A0ABQ9YTJ0</accession>
<keyword evidence="1" id="KW-0812">Transmembrane</keyword>
<feature type="transmembrane region" description="Helical" evidence="1">
    <location>
        <begin position="35"/>
        <end position="54"/>
    </location>
</feature>
<keyword evidence="1" id="KW-1133">Transmembrane helix</keyword>
<reference evidence="2 3" key="1">
    <citation type="journal article" date="2023" name="Nucleic Acids Res.">
        <title>The hologenome of Daphnia magna reveals possible DNA methylation and microbiome-mediated evolution of the host genome.</title>
        <authorList>
            <person name="Chaturvedi A."/>
            <person name="Li X."/>
            <person name="Dhandapani V."/>
            <person name="Marshall H."/>
            <person name="Kissane S."/>
            <person name="Cuenca-Cambronero M."/>
            <person name="Asole G."/>
            <person name="Calvet F."/>
            <person name="Ruiz-Romero M."/>
            <person name="Marangio P."/>
            <person name="Guigo R."/>
            <person name="Rago D."/>
            <person name="Mirbahai L."/>
            <person name="Eastwood N."/>
            <person name="Colbourne J.K."/>
            <person name="Zhou J."/>
            <person name="Mallon E."/>
            <person name="Orsini L."/>
        </authorList>
    </citation>
    <scope>NUCLEOTIDE SEQUENCE [LARGE SCALE GENOMIC DNA]</scope>
    <source>
        <strain evidence="2">LRV0_1</strain>
    </source>
</reference>
<dbReference type="EMBL" id="JAOYFB010000001">
    <property type="protein sequence ID" value="KAK4003958.1"/>
    <property type="molecule type" value="Genomic_DNA"/>
</dbReference>
<gene>
    <name evidence="2" type="ORF">OUZ56_005703</name>
</gene>
<comment type="caution">
    <text evidence="2">The sequence shown here is derived from an EMBL/GenBank/DDBJ whole genome shotgun (WGS) entry which is preliminary data.</text>
</comment>
<name>A0ABQ9YTJ0_9CRUS</name>
<evidence type="ECO:0000313" key="3">
    <source>
        <dbReference type="Proteomes" id="UP001234178"/>
    </source>
</evidence>
<proteinExistence type="predicted"/>
<keyword evidence="3" id="KW-1185">Reference proteome</keyword>
<sequence length="64" mass="7152">MKVKNMITRMIVFSDTPFVLNVVEERHKKIAVSKVLITWAGIGILATPLTFLAVDARLQALTIQ</sequence>
<protein>
    <submittedName>
        <fullName evidence="2">Uncharacterized protein</fullName>
    </submittedName>
</protein>
<keyword evidence="1" id="KW-0472">Membrane</keyword>
<evidence type="ECO:0000313" key="2">
    <source>
        <dbReference type="EMBL" id="KAK4003958.1"/>
    </source>
</evidence>
<dbReference type="Proteomes" id="UP001234178">
    <property type="component" value="Unassembled WGS sequence"/>
</dbReference>
<organism evidence="2 3">
    <name type="scientific">Daphnia magna</name>
    <dbReference type="NCBI Taxonomy" id="35525"/>
    <lineage>
        <taxon>Eukaryota</taxon>
        <taxon>Metazoa</taxon>
        <taxon>Ecdysozoa</taxon>
        <taxon>Arthropoda</taxon>
        <taxon>Crustacea</taxon>
        <taxon>Branchiopoda</taxon>
        <taxon>Diplostraca</taxon>
        <taxon>Cladocera</taxon>
        <taxon>Anomopoda</taxon>
        <taxon>Daphniidae</taxon>
        <taxon>Daphnia</taxon>
    </lineage>
</organism>